<dbReference type="InterPro" id="IPR025800">
    <property type="entry name" value="CaM-Lys-N-MeTrfase"/>
</dbReference>
<comment type="subcellular location">
    <subcellularLocation>
        <location evidence="2">Cytoplasm</location>
    </subcellularLocation>
    <subcellularLocation>
        <location evidence="1">Nucleus</location>
    </subcellularLocation>
</comment>
<keyword evidence="4" id="KW-0489">Methyltransferase</keyword>
<protein>
    <submittedName>
        <fullName evidence="8 9">Calmodulin-lysine N-methyltransferase</fullName>
    </submittedName>
</protein>
<dbReference type="GO" id="GO:0032259">
    <property type="term" value="P:methylation"/>
    <property type="evidence" value="ECO:0007669"/>
    <property type="project" value="UniProtKB-KW"/>
</dbReference>
<dbReference type="GO" id="GO:0005737">
    <property type="term" value="C:cytoplasm"/>
    <property type="evidence" value="ECO:0007669"/>
    <property type="project" value="UniProtKB-SubCell"/>
</dbReference>
<dbReference type="GO" id="GO:0005634">
    <property type="term" value="C:nucleus"/>
    <property type="evidence" value="ECO:0007669"/>
    <property type="project" value="UniProtKB-SubCell"/>
</dbReference>
<accession>A0A1W4WPJ1</accession>
<dbReference type="PANTHER" id="PTHR13539">
    <property type="entry name" value="CALMODULIN-LYSINE N-METHYLTRANSFERASE"/>
    <property type="match status" value="1"/>
</dbReference>
<name>A0A1W4WPJ1_AGRPL</name>
<evidence type="ECO:0000313" key="8">
    <source>
        <dbReference type="RefSeq" id="XP_018322033.1"/>
    </source>
</evidence>
<evidence type="ECO:0000256" key="2">
    <source>
        <dbReference type="ARBA" id="ARBA00004496"/>
    </source>
</evidence>
<evidence type="ECO:0000256" key="4">
    <source>
        <dbReference type="ARBA" id="ARBA00022603"/>
    </source>
</evidence>
<dbReference type="RefSeq" id="XP_018322034.1">
    <property type="nucleotide sequence ID" value="XM_018466532.2"/>
</dbReference>
<evidence type="ECO:0000256" key="3">
    <source>
        <dbReference type="ARBA" id="ARBA00022490"/>
    </source>
</evidence>
<reference evidence="8 9" key="1">
    <citation type="submission" date="2025-04" db="UniProtKB">
        <authorList>
            <consortium name="RefSeq"/>
        </authorList>
    </citation>
    <scope>IDENTIFICATION</scope>
    <source>
        <tissue evidence="8 9">Entire body</tissue>
    </source>
</reference>
<sequence length="219" mass="25364">MDQSNAKYGLHPNGSIDLDQVLNSKNERKTAARRRWAILARALKSPTGSEPSSPTDEFSVRRISSFMLLTTQQLPNIPFDVNERMDDYVLEQAKKRSWYKYSMHINNIEYFLVIGHRNRTFSAEDLMGFNNTGNICIWPSEETLCYYIGSNFDLFEGLTIGNHNRENIATFVNVGLLTTNRASNFMRKADDTRTMLQKGSIRFRGMPERRNGNPRRRIR</sequence>
<dbReference type="InterPro" id="IPR029063">
    <property type="entry name" value="SAM-dependent_MTases_sf"/>
</dbReference>
<keyword evidence="6" id="KW-0539">Nucleus</keyword>
<dbReference type="PANTHER" id="PTHR13539:SF3">
    <property type="entry name" value="CALMODULIN-LYSINE N-METHYLTRANSFERASE"/>
    <property type="match status" value="1"/>
</dbReference>
<keyword evidence="3" id="KW-0963">Cytoplasm</keyword>
<organism evidence="7 8">
    <name type="scientific">Agrilus planipennis</name>
    <name type="common">Emerald ash borer</name>
    <name type="synonym">Agrilus marcopoli</name>
    <dbReference type="NCBI Taxonomy" id="224129"/>
    <lineage>
        <taxon>Eukaryota</taxon>
        <taxon>Metazoa</taxon>
        <taxon>Ecdysozoa</taxon>
        <taxon>Arthropoda</taxon>
        <taxon>Hexapoda</taxon>
        <taxon>Insecta</taxon>
        <taxon>Pterygota</taxon>
        <taxon>Neoptera</taxon>
        <taxon>Endopterygota</taxon>
        <taxon>Coleoptera</taxon>
        <taxon>Polyphaga</taxon>
        <taxon>Elateriformia</taxon>
        <taxon>Buprestoidea</taxon>
        <taxon>Buprestidae</taxon>
        <taxon>Agrilinae</taxon>
        <taxon>Agrilus</taxon>
    </lineage>
</organism>
<dbReference type="Gene3D" id="3.40.50.150">
    <property type="entry name" value="Vaccinia Virus protein VP39"/>
    <property type="match status" value="1"/>
</dbReference>
<evidence type="ECO:0000313" key="9">
    <source>
        <dbReference type="RefSeq" id="XP_018322034.1"/>
    </source>
</evidence>
<dbReference type="GeneID" id="108734837"/>
<dbReference type="AlphaFoldDB" id="A0A1W4WPJ1"/>
<evidence type="ECO:0000256" key="1">
    <source>
        <dbReference type="ARBA" id="ARBA00004123"/>
    </source>
</evidence>
<dbReference type="KEGG" id="apln:108734837"/>
<dbReference type="OrthoDB" id="413520at2759"/>
<dbReference type="GO" id="GO:0018025">
    <property type="term" value="F:calmodulin-lysine N-methyltransferase activity"/>
    <property type="evidence" value="ECO:0007669"/>
    <property type="project" value="InterPro"/>
</dbReference>
<dbReference type="STRING" id="224129.A0A1W4WPJ1"/>
<dbReference type="Proteomes" id="UP000192223">
    <property type="component" value="Unplaced"/>
</dbReference>
<keyword evidence="5" id="KW-0808">Transferase</keyword>
<evidence type="ECO:0000313" key="7">
    <source>
        <dbReference type="Proteomes" id="UP000192223"/>
    </source>
</evidence>
<evidence type="ECO:0000256" key="6">
    <source>
        <dbReference type="ARBA" id="ARBA00023242"/>
    </source>
</evidence>
<gene>
    <name evidence="8 9" type="primary">LOC108734837</name>
</gene>
<dbReference type="RefSeq" id="XP_018322033.1">
    <property type="nucleotide sequence ID" value="XM_018466531.2"/>
</dbReference>
<keyword evidence="7" id="KW-1185">Reference proteome</keyword>
<proteinExistence type="predicted"/>
<evidence type="ECO:0000256" key="5">
    <source>
        <dbReference type="ARBA" id="ARBA00022679"/>
    </source>
</evidence>